<reference evidence="1" key="1">
    <citation type="journal article" date="2014" name="Front. Microbiol.">
        <title>High frequency of phylogenetically diverse reductive dehalogenase-homologous genes in deep subseafloor sedimentary metagenomes.</title>
        <authorList>
            <person name="Kawai M."/>
            <person name="Futagami T."/>
            <person name="Toyoda A."/>
            <person name="Takaki Y."/>
            <person name="Nishi S."/>
            <person name="Hori S."/>
            <person name="Arai W."/>
            <person name="Tsubouchi T."/>
            <person name="Morono Y."/>
            <person name="Uchiyama I."/>
            <person name="Ito T."/>
            <person name="Fujiyama A."/>
            <person name="Inagaki F."/>
            <person name="Takami H."/>
        </authorList>
    </citation>
    <scope>NUCLEOTIDE SEQUENCE</scope>
    <source>
        <strain evidence="1">Expedition CK06-06</strain>
    </source>
</reference>
<feature type="non-terminal residue" evidence="1">
    <location>
        <position position="40"/>
    </location>
</feature>
<organism evidence="1">
    <name type="scientific">marine sediment metagenome</name>
    <dbReference type="NCBI Taxonomy" id="412755"/>
    <lineage>
        <taxon>unclassified sequences</taxon>
        <taxon>metagenomes</taxon>
        <taxon>ecological metagenomes</taxon>
    </lineage>
</organism>
<dbReference type="AlphaFoldDB" id="X1VXB6"/>
<comment type="caution">
    <text evidence="1">The sequence shown here is derived from an EMBL/GenBank/DDBJ whole genome shotgun (WGS) entry which is preliminary data.</text>
</comment>
<accession>X1VXB6</accession>
<name>X1VXB6_9ZZZZ</name>
<sequence length="40" mass="4689">MKMGAIDALKNFMNAWKDSNWSEMLENSQVTWRSRGRNKG</sequence>
<protein>
    <submittedName>
        <fullName evidence="1">Uncharacterized protein</fullName>
    </submittedName>
</protein>
<proteinExistence type="predicted"/>
<evidence type="ECO:0000313" key="1">
    <source>
        <dbReference type="EMBL" id="GAJ16270.1"/>
    </source>
</evidence>
<gene>
    <name evidence="1" type="ORF">S12H4_42995</name>
</gene>
<dbReference type="EMBL" id="BARW01026353">
    <property type="protein sequence ID" value="GAJ16270.1"/>
    <property type="molecule type" value="Genomic_DNA"/>
</dbReference>